<evidence type="ECO:0000256" key="1">
    <source>
        <dbReference type="SAM" id="MobiDB-lite"/>
    </source>
</evidence>
<keyword evidence="3" id="KW-1185">Reference proteome</keyword>
<sequence>MVSEIKFTSFGIPYLVEFANVKFRAALKRRSAHLRPSRSRSSSSSASSGSSNSSGYVSVEASLATASSETLVYSDERDGEGLYIQFASRQTDAPRPLSETRLARLKHRIANAVLAAGMDTPVASDVSDPMGQVIHRLSQRFEKQSHHSPSSFYRGTYGQVIGALQSAGLTITPCKASGLEDAQRLGSLFVANHTELGTVELTKLTLWA</sequence>
<gene>
    <name evidence="2" type="ORF">GFSPODELE1_LOCUS336</name>
</gene>
<dbReference type="Proteomes" id="UP001497453">
    <property type="component" value="Chromosome 1"/>
</dbReference>
<organism evidence="2 3">
    <name type="scientific">Somion occarium</name>
    <dbReference type="NCBI Taxonomy" id="3059160"/>
    <lineage>
        <taxon>Eukaryota</taxon>
        <taxon>Fungi</taxon>
        <taxon>Dikarya</taxon>
        <taxon>Basidiomycota</taxon>
        <taxon>Agaricomycotina</taxon>
        <taxon>Agaricomycetes</taxon>
        <taxon>Polyporales</taxon>
        <taxon>Cerrenaceae</taxon>
        <taxon>Somion</taxon>
    </lineage>
</organism>
<proteinExistence type="predicted"/>
<reference evidence="3" key="1">
    <citation type="submission" date="2024-04" db="EMBL/GenBank/DDBJ databases">
        <authorList>
            <person name="Shaw F."/>
            <person name="Minotto A."/>
        </authorList>
    </citation>
    <scope>NUCLEOTIDE SEQUENCE [LARGE SCALE GENOMIC DNA]</scope>
</reference>
<accession>A0ABP1CFS7</accession>
<feature type="region of interest" description="Disordered" evidence="1">
    <location>
        <begin position="32"/>
        <end position="55"/>
    </location>
</feature>
<evidence type="ECO:0000313" key="3">
    <source>
        <dbReference type="Proteomes" id="UP001497453"/>
    </source>
</evidence>
<dbReference type="EMBL" id="OZ037944">
    <property type="protein sequence ID" value="CAL1694503.1"/>
    <property type="molecule type" value="Genomic_DNA"/>
</dbReference>
<name>A0ABP1CFS7_9APHY</name>
<feature type="compositionally biased region" description="Low complexity" evidence="1">
    <location>
        <begin position="39"/>
        <end position="55"/>
    </location>
</feature>
<protein>
    <submittedName>
        <fullName evidence="2">Uncharacterized protein</fullName>
    </submittedName>
</protein>
<evidence type="ECO:0000313" key="2">
    <source>
        <dbReference type="EMBL" id="CAL1694503.1"/>
    </source>
</evidence>